<evidence type="ECO:0000313" key="2">
    <source>
        <dbReference type="EMBL" id="SSY80642.1"/>
    </source>
</evidence>
<dbReference type="AlphaFoldDB" id="A0A376BUF8"/>
<dbReference type="RefSeq" id="WP_034291447.1">
    <property type="nucleotide sequence ID" value="NZ_CP091519.2"/>
</dbReference>
<keyword evidence="1" id="KW-0472">Membrane</keyword>
<protein>
    <submittedName>
        <fullName evidence="2">Uncharacterized protein</fullName>
    </submittedName>
</protein>
<gene>
    <name evidence="2" type="ORF">NCTC10283_02202</name>
</gene>
<organism evidence="2 3">
    <name type="scientific">Alysiella crassa</name>
    <dbReference type="NCBI Taxonomy" id="153491"/>
    <lineage>
        <taxon>Bacteria</taxon>
        <taxon>Pseudomonadati</taxon>
        <taxon>Pseudomonadota</taxon>
        <taxon>Betaproteobacteria</taxon>
        <taxon>Neisseriales</taxon>
        <taxon>Neisseriaceae</taxon>
        <taxon>Alysiella</taxon>
    </lineage>
</organism>
<name>A0A376BUF8_9NEIS</name>
<keyword evidence="1" id="KW-1133">Transmembrane helix</keyword>
<feature type="transmembrane region" description="Helical" evidence="1">
    <location>
        <begin position="54"/>
        <end position="74"/>
    </location>
</feature>
<keyword evidence="3" id="KW-1185">Reference proteome</keyword>
<accession>A0A376BUF8</accession>
<reference evidence="2 3" key="1">
    <citation type="submission" date="2018-06" db="EMBL/GenBank/DDBJ databases">
        <authorList>
            <consortium name="Pathogen Informatics"/>
            <person name="Doyle S."/>
        </authorList>
    </citation>
    <scope>NUCLEOTIDE SEQUENCE [LARGE SCALE GENOMIC DNA]</scope>
    <source>
        <strain evidence="2 3">NCTC10283</strain>
    </source>
</reference>
<sequence length="79" mass="9333">MDTKESLEIQKAKQENAMAWEKHRLEMKISYDNHQVDLEKKKIANDVARSKAKWVFWFALLTFLNAGFAIFNLISNIFK</sequence>
<dbReference type="Proteomes" id="UP000254209">
    <property type="component" value="Unassembled WGS sequence"/>
</dbReference>
<evidence type="ECO:0000313" key="3">
    <source>
        <dbReference type="Proteomes" id="UP000254209"/>
    </source>
</evidence>
<proteinExistence type="predicted"/>
<dbReference type="EMBL" id="UFSO01000003">
    <property type="protein sequence ID" value="SSY80642.1"/>
    <property type="molecule type" value="Genomic_DNA"/>
</dbReference>
<evidence type="ECO:0000256" key="1">
    <source>
        <dbReference type="SAM" id="Phobius"/>
    </source>
</evidence>
<dbReference type="STRING" id="1120980.GCA_000745955_00552"/>
<keyword evidence="1" id="KW-0812">Transmembrane</keyword>